<feature type="region of interest" description="Disordered" evidence="1">
    <location>
        <begin position="1"/>
        <end position="31"/>
    </location>
</feature>
<feature type="compositionally biased region" description="Polar residues" evidence="1">
    <location>
        <begin position="177"/>
        <end position="190"/>
    </location>
</feature>
<feature type="compositionally biased region" description="Low complexity" evidence="1">
    <location>
        <begin position="203"/>
        <end position="214"/>
    </location>
</feature>
<feature type="non-terminal residue" evidence="2">
    <location>
        <position position="1"/>
    </location>
</feature>
<evidence type="ECO:0000256" key="1">
    <source>
        <dbReference type="SAM" id="MobiDB-lite"/>
    </source>
</evidence>
<feature type="region of interest" description="Disordered" evidence="1">
    <location>
        <begin position="176"/>
        <end position="223"/>
    </location>
</feature>
<feature type="compositionally biased region" description="Basic and acidic residues" evidence="1">
    <location>
        <begin position="154"/>
        <end position="163"/>
    </location>
</feature>
<dbReference type="AlphaFoldDB" id="L8GK97"/>
<keyword evidence="3" id="KW-1185">Reference proteome</keyword>
<evidence type="ECO:0000313" key="2">
    <source>
        <dbReference type="EMBL" id="ELR13133.1"/>
    </source>
</evidence>
<dbReference type="VEuPathDB" id="AmoebaDB:ACA1_021810"/>
<feature type="non-terminal residue" evidence="2">
    <location>
        <position position="223"/>
    </location>
</feature>
<dbReference type="Proteomes" id="UP000011083">
    <property type="component" value="Unassembled WGS sequence"/>
</dbReference>
<name>L8GK97_ACACF</name>
<dbReference type="EMBL" id="KB008102">
    <property type="protein sequence ID" value="ELR13133.1"/>
    <property type="molecule type" value="Genomic_DNA"/>
</dbReference>
<proteinExistence type="predicted"/>
<feature type="compositionally biased region" description="Basic and acidic residues" evidence="1">
    <location>
        <begin position="127"/>
        <end position="141"/>
    </location>
</feature>
<protein>
    <submittedName>
        <fullName evidence="2">Uncharacterized protein</fullName>
    </submittedName>
</protein>
<accession>L8GK97</accession>
<sequence length="223" mass="24249">SKQNRRPFVPANKRTAPRSATRPQAKAQRDNKMMKALALPDNYREGNLHEAPAPSLISAMTEARKYKTERRKKSSSIEYGFLNRAAASTGVIPTRMEATNSFEYMLSDDDGEDGKADASRGPGPAEVEIKAGEKRSRDAAFKKHSCSLDAQSLGEKRGTRDRSCSIPAHVSFVPLSLGSSVPEQLPSSSQLEDEDEDEPALIPSTTTSTTPRSPLAGSRTVSR</sequence>
<organism evidence="2 3">
    <name type="scientific">Acanthamoeba castellanii (strain ATCC 30010 / Neff)</name>
    <dbReference type="NCBI Taxonomy" id="1257118"/>
    <lineage>
        <taxon>Eukaryota</taxon>
        <taxon>Amoebozoa</taxon>
        <taxon>Discosea</taxon>
        <taxon>Longamoebia</taxon>
        <taxon>Centramoebida</taxon>
        <taxon>Acanthamoebidae</taxon>
        <taxon>Acanthamoeba</taxon>
    </lineage>
</organism>
<evidence type="ECO:0000313" key="3">
    <source>
        <dbReference type="Proteomes" id="UP000011083"/>
    </source>
</evidence>
<feature type="region of interest" description="Disordered" evidence="1">
    <location>
        <begin position="105"/>
        <end position="164"/>
    </location>
</feature>
<dbReference type="KEGG" id="acan:ACA1_021810"/>
<dbReference type="RefSeq" id="XP_004335146.1">
    <property type="nucleotide sequence ID" value="XM_004335098.1"/>
</dbReference>
<gene>
    <name evidence="2" type="ORF">ACA1_021810</name>
</gene>
<dbReference type="GeneID" id="14913665"/>
<reference evidence="2 3" key="1">
    <citation type="journal article" date="2013" name="Genome Biol.">
        <title>Genome of Acanthamoeba castellanii highlights extensive lateral gene transfer and early evolution of tyrosine kinase signaling.</title>
        <authorList>
            <person name="Clarke M."/>
            <person name="Lohan A.J."/>
            <person name="Liu B."/>
            <person name="Lagkouvardos I."/>
            <person name="Roy S."/>
            <person name="Zafar N."/>
            <person name="Bertelli C."/>
            <person name="Schilde C."/>
            <person name="Kianianmomeni A."/>
            <person name="Burglin T.R."/>
            <person name="Frech C."/>
            <person name="Turcotte B."/>
            <person name="Kopec K.O."/>
            <person name="Synnott J.M."/>
            <person name="Choo C."/>
            <person name="Paponov I."/>
            <person name="Finkler A."/>
            <person name="Soon Heng Tan C."/>
            <person name="Hutchins A.P."/>
            <person name="Weinmeier T."/>
            <person name="Rattei T."/>
            <person name="Chu J.S."/>
            <person name="Gimenez G."/>
            <person name="Irimia M."/>
            <person name="Rigden D.J."/>
            <person name="Fitzpatrick D.A."/>
            <person name="Lorenzo-Morales J."/>
            <person name="Bateman A."/>
            <person name="Chiu C.H."/>
            <person name="Tang P."/>
            <person name="Hegemann P."/>
            <person name="Fromm H."/>
            <person name="Raoult D."/>
            <person name="Greub G."/>
            <person name="Miranda-Saavedra D."/>
            <person name="Chen N."/>
            <person name="Nash P."/>
            <person name="Ginger M.L."/>
            <person name="Horn M."/>
            <person name="Schaap P."/>
            <person name="Caler L."/>
            <person name="Loftus B."/>
        </authorList>
    </citation>
    <scope>NUCLEOTIDE SEQUENCE [LARGE SCALE GENOMIC DNA]</scope>
    <source>
        <strain evidence="2 3">Neff</strain>
    </source>
</reference>